<evidence type="ECO:0000256" key="2">
    <source>
        <dbReference type="ARBA" id="ARBA00009323"/>
    </source>
</evidence>
<organism evidence="7 8">
    <name type="scientific">Streptomyces sp. 900105755</name>
    <dbReference type="NCBI Taxonomy" id="3154389"/>
    <lineage>
        <taxon>Bacteria</taxon>
        <taxon>Bacillati</taxon>
        <taxon>Actinomycetota</taxon>
        <taxon>Actinomycetes</taxon>
        <taxon>Kitasatosporales</taxon>
        <taxon>Streptomycetaceae</taxon>
        <taxon>Streptomyces</taxon>
    </lineage>
</organism>
<sequence length="116" mass="12418">MPITLEQPTGARLLTADEQEVAVPATLRYTSADPQAVHFVFPPWISLDGEEVTWTFARALLEEGLAGPAALGNVHVRPYGDSRTVVELRADEGVAAVSFPTSALTRFLLSSLRVGG</sequence>
<comment type="subcellular location">
    <subcellularLocation>
        <location evidence="1">Cell septum</location>
    </subcellularLocation>
</comment>
<keyword evidence="5" id="KW-0717">Septation</keyword>
<name>A0ABV1TFU2_9ACTN</name>
<dbReference type="Gene3D" id="2.30.31.20">
    <property type="entry name" value="Sporulation-specific cell division protein SsgB"/>
    <property type="match status" value="1"/>
</dbReference>
<keyword evidence="8" id="KW-1185">Reference proteome</keyword>
<keyword evidence="6" id="KW-0131">Cell cycle</keyword>
<evidence type="ECO:0000313" key="7">
    <source>
        <dbReference type="EMBL" id="MER6268907.1"/>
    </source>
</evidence>
<evidence type="ECO:0000256" key="4">
    <source>
        <dbReference type="ARBA" id="ARBA00022969"/>
    </source>
</evidence>
<evidence type="ECO:0000256" key="5">
    <source>
        <dbReference type="ARBA" id="ARBA00023210"/>
    </source>
</evidence>
<dbReference type="EMBL" id="JBEOZM010000006">
    <property type="protein sequence ID" value="MER6268907.1"/>
    <property type="molecule type" value="Genomic_DNA"/>
</dbReference>
<dbReference type="InterPro" id="IPR038658">
    <property type="entry name" value="SsgB_sf"/>
</dbReference>
<keyword evidence="4" id="KW-0749">Sporulation</keyword>
<comment type="similarity">
    <text evidence="2">Belongs to the SsgA family.</text>
</comment>
<evidence type="ECO:0000256" key="3">
    <source>
        <dbReference type="ARBA" id="ARBA00022618"/>
    </source>
</evidence>
<evidence type="ECO:0000256" key="1">
    <source>
        <dbReference type="ARBA" id="ARBA00004431"/>
    </source>
</evidence>
<evidence type="ECO:0000256" key="6">
    <source>
        <dbReference type="ARBA" id="ARBA00023306"/>
    </source>
</evidence>
<evidence type="ECO:0000313" key="8">
    <source>
        <dbReference type="Proteomes" id="UP001490365"/>
    </source>
</evidence>
<accession>A0ABV1TFU2</accession>
<gene>
    <name evidence="7" type="ORF">ABT211_16635</name>
</gene>
<dbReference type="RefSeq" id="WP_351957498.1">
    <property type="nucleotide sequence ID" value="NZ_JBEOZH010000003.1"/>
</dbReference>
<dbReference type="Pfam" id="PF04686">
    <property type="entry name" value="SsgA"/>
    <property type="match status" value="1"/>
</dbReference>
<comment type="caution">
    <text evidence="7">The sequence shown here is derived from an EMBL/GenBank/DDBJ whole genome shotgun (WGS) entry which is preliminary data.</text>
</comment>
<proteinExistence type="inferred from homology"/>
<dbReference type="Proteomes" id="UP001490365">
    <property type="component" value="Unassembled WGS sequence"/>
</dbReference>
<reference evidence="7 8" key="1">
    <citation type="submission" date="2024-06" db="EMBL/GenBank/DDBJ databases">
        <title>The Natural Products Discovery Center: Release of the First 8490 Sequenced Strains for Exploring Actinobacteria Biosynthetic Diversity.</title>
        <authorList>
            <person name="Kalkreuter E."/>
            <person name="Kautsar S.A."/>
            <person name="Yang D."/>
            <person name="Bader C.D."/>
            <person name="Teijaro C.N."/>
            <person name="Fluegel L."/>
            <person name="Davis C.M."/>
            <person name="Simpson J.R."/>
            <person name="Lauterbach L."/>
            <person name="Steele A.D."/>
            <person name="Gui C."/>
            <person name="Meng S."/>
            <person name="Li G."/>
            <person name="Viehrig K."/>
            <person name="Ye F."/>
            <person name="Su P."/>
            <person name="Kiefer A.F."/>
            <person name="Nichols A."/>
            <person name="Cepeda A.J."/>
            <person name="Yan W."/>
            <person name="Fan B."/>
            <person name="Jiang Y."/>
            <person name="Adhikari A."/>
            <person name="Zheng C.-J."/>
            <person name="Schuster L."/>
            <person name="Cowan T.M."/>
            <person name="Smanski M.J."/>
            <person name="Chevrette M.G."/>
            <person name="De Carvalho L.P.S."/>
            <person name="Shen B."/>
        </authorList>
    </citation>
    <scope>NUCLEOTIDE SEQUENCE [LARGE SCALE GENOMIC DNA]</scope>
    <source>
        <strain evidence="7 8">NPDC001694</strain>
    </source>
</reference>
<dbReference type="InterPro" id="IPR006776">
    <property type="entry name" value="SsgB"/>
</dbReference>
<protein>
    <submittedName>
        <fullName evidence="7">SsgA family sporulation/cell division regulator</fullName>
    </submittedName>
</protein>
<keyword evidence="3" id="KW-0132">Cell division</keyword>